<dbReference type="Pfam" id="PF10078">
    <property type="entry name" value="DUF2316"/>
    <property type="match status" value="1"/>
</dbReference>
<dbReference type="KEGG" id="ard:AXF14_11910"/>
<sequence length="101" mass="11417">MSINTAQRRQTSAELTALRASLPVSDEALAERLDWSTEELRQNLDMDVADPRDAWRLRDFLVAAAQERGLIVPEFSTLQDERRADAVGWFGSWDVPDATNL</sequence>
<dbReference type="Proteomes" id="UP000065220">
    <property type="component" value="Chromosome"/>
</dbReference>
<gene>
    <name evidence="1" type="ORF">AXF14_11910</name>
</gene>
<proteinExistence type="predicted"/>
<dbReference type="RefSeq" id="WP_067943502.1">
    <property type="nucleotide sequence ID" value="NZ_CP014228.1"/>
</dbReference>
<evidence type="ECO:0000313" key="1">
    <source>
        <dbReference type="EMBL" id="AMD88156.1"/>
    </source>
</evidence>
<dbReference type="AlphaFoldDB" id="A0A120KLG1"/>
<organism evidence="1 2">
    <name type="scientific">Actinomyces radicidentis</name>
    <dbReference type="NCBI Taxonomy" id="111015"/>
    <lineage>
        <taxon>Bacteria</taxon>
        <taxon>Bacillati</taxon>
        <taxon>Actinomycetota</taxon>
        <taxon>Actinomycetes</taxon>
        <taxon>Actinomycetales</taxon>
        <taxon>Actinomycetaceae</taxon>
        <taxon>Actinomyces</taxon>
    </lineage>
</organism>
<keyword evidence="2" id="KW-1185">Reference proteome</keyword>
<reference evidence="2" key="1">
    <citation type="submission" date="2016-02" db="EMBL/GenBank/DDBJ databases">
        <authorList>
            <person name="Holder M.E."/>
            <person name="Ajami N.J."/>
            <person name="Petrosino J.F."/>
        </authorList>
    </citation>
    <scope>NUCLEOTIDE SEQUENCE [LARGE SCALE GENOMIC DNA]</scope>
    <source>
        <strain evidence="2">CCUG 36733</strain>
    </source>
</reference>
<evidence type="ECO:0000313" key="2">
    <source>
        <dbReference type="Proteomes" id="UP000065220"/>
    </source>
</evidence>
<name>A0A120KLG1_ACTRD</name>
<accession>A0A120KLG1</accession>
<protein>
    <recommendedName>
        <fullName evidence="3">DUF2316 domain-containing protein</fullName>
    </recommendedName>
</protein>
<dbReference type="InterPro" id="IPR018757">
    <property type="entry name" value="DUF2316"/>
</dbReference>
<dbReference type="EMBL" id="CP014228">
    <property type="protein sequence ID" value="AMD88156.1"/>
    <property type="molecule type" value="Genomic_DNA"/>
</dbReference>
<dbReference type="STRING" id="111015.AXF14_11910"/>
<evidence type="ECO:0008006" key="3">
    <source>
        <dbReference type="Google" id="ProtNLM"/>
    </source>
</evidence>